<dbReference type="OrthoDB" id="9786141at2"/>
<dbReference type="Pfam" id="PF21906">
    <property type="entry name" value="WHD_NrtR"/>
    <property type="match status" value="1"/>
</dbReference>
<keyword evidence="3" id="KW-1185">Reference proteome</keyword>
<dbReference type="Pfam" id="PF00293">
    <property type="entry name" value="NUDIX"/>
    <property type="match status" value="1"/>
</dbReference>
<name>A0A3D9RUF3_9FLAO</name>
<reference evidence="2 3" key="1">
    <citation type="submission" date="2018-08" db="EMBL/GenBank/DDBJ databases">
        <title>Genomic Encyclopedia of Type Strains, Phase III (KMG-III): the genomes of soil and plant-associated and newly described type strains.</title>
        <authorList>
            <person name="Whitman W."/>
        </authorList>
    </citation>
    <scope>NUCLEOTIDE SEQUENCE [LARGE SCALE GENOMIC DNA]</scope>
    <source>
        <strain evidence="2 3">325-5</strain>
    </source>
</reference>
<dbReference type="InterPro" id="IPR036390">
    <property type="entry name" value="WH_DNA-bd_sf"/>
</dbReference>
<dbReference type="Gene3D" id="1.10.10.10">
    <property type="entry name" value="Winged helix-like DNA-binding domain superfamily/Winged helix DNA-binding domain"/>
    <property type="match status" value="1"/>
</dbReference>
<proteinExistence type="predicted"/>
<dbReference type="CDD" id="cd18873">
    <property type="entry name" value="NUDIX_NadM_like"/>
    <property type="match status" value="1"/>
</dbReference>
<dbReference type="PROSITE" id="PS51462">
    <property type="entry name" value="NUDIX"/>
    <property type="match status" value="1"/>
</dbReference>
<protein>
    <submittedName>
        <fullName evidence="2">ADP-ribose pyrophosphatase YjhB (NUDIX family)</fullName>
    </submittedName>
</protein>
<comment type="caution">
    <text evidence="2">The sequence shown here is derived from an EMBL/GenBank/DDBJ whole genome shotgun (WGS) entry which is preliminary data.</text>
</comment>
<evidence type="ECO:0000259" key="1">
    <source>
        <dbReference type="PROSITE" id="PS51462"/>
    </source>
</evidence>
<dbReference type="InterPro" id="IPR054105">
    <property type="entry name" value="WHD_NrtR"/>
</dbReference>
<dbReference type="AlphaFoldDB" id="A0A3D9RUF3"/>
<dbReference type="PANTHER" id="PTHR43736:SF4">
    <property type="entry name" value="SLR1690 PROTEIN"/>
    <property type="match status" value="1"/>
</dbReference>
<dbReference type="Proteomes" id="UP000256429">
    <property type="component" value="Unassembled WGS sequence"/>
</dbReference>
<dbReference type="InterPro" id="IPR000086">
    <property type="entry name" value="NUDIX_hydrolase_dom"/>
</dbReference>
<dbReference type="SUPFAM" id="SSF46785">
    <property type="entry name" value="Winged helix' DNA-binding domain"/>
    <property type="match status" value="1"/>
</dbReference>
<dbReference type="PANTHER" id="PTHR43736">
    <property type="entry name" value="ADP-RIBOSE PYROPHOSPHATASE"/>
    <property type="match status" value="1"/>
</dbReference>
<dbReference type="SUPFAM" id="SSF55811">
    <property type="entry name" value="Nudix"/>
    <property type="match status" value="1"/>
</dbReference>
<dbReference type="Gene3D" id="3.90.79.10">
    <property type="entry name" value="Nucleoside Triphosphate Pyrophosphohydrolase"/>
    <property type="match status" value="1"/>
</dbReference>
<evidence type="ECO:0000313" key="3">
    <source>
        <dbReference type="Proteomes" id="UP000256429"/>
    </source>
</evidence>
<evidence type="ECO:0000313" key="2">
    <source>
        <dbReference type="EMBL" id="REE80325.1"/>
    </source>
</evidence>
<dbReference type="InterPro" id="IPR036388">
    <property type="entry name" value="WH-like_DNA-bd_sf"/>
</dbReference>
<dbReference type="EMBL" id="QTTQ01000011">
    <property type="protein sequence ID" value="REE80325.1"/>
    <property type="molecule type" value="Genomic_DNA"/>
</dbReference>
<sequence>MYKNKQKLLIAVDCIIFGFDSEQIKLLLFKRKVEPYSGNWSLVGAFINENLSLNEAAQEILFEYTGLKDIYLEELQTYSKVDRDPGERVISVAFFSLTRINEIVEESVEKFDAHWFNLDEIPELILDHREMVDNAITKLRQKARYQPIGFELLPEKFTIPQLQLLYECIYNKKLDDRNFRKKIFSYDILTKTDLKDKSTSKKGAFLYKFNKKKFDSFIANGYNFEL</sequence>
<feature type="domain" description="Nudix hydrolase" evidence="1">
    <location>
        <begin position="7"/>
        <end position="139"/>
    </location>
</feature>
<gene>
    <name evidence="2" type="ORF">BX611_1967</name>
</gene>
<dbReference type="RefSeq" id="WP_115880674.1">
    <property type="nucleotide sequence ID" value="NZ_QTTQ01000011.1"/>
</dbReference>
<organism evidence="2 3">
    <name type="scientific">Lutibacter oceani</name>
    <dbReference type="NCBI Taxonomy" id="1853311"/>
    <lineage>
        <taxon>Bacteria</taxon>
        <taxon>Pseudomonadati</taxon>
        <taxon>Bacteroidota</taxon>
        <taxon>Flavobacteriia</taxon>
        <taxon>Flavobacteriales</taxon>
        <taxon>Flavobacteriaceae</taxon>
        <taxon>Lutibacter</taxon>
    </lineage>
</organism>
<accession>A0A3D9RUF3</accession>
<dbReference type="InterPro" id="IPR015797">
    <property type="entry name" value="NUDIX_hydrolase-like_dom_sf"/>
</dbReference>